<gene>
    <name evidence="1" type="ORF">HMPREF0305_12363</name>
</gene>
<name>E2S761_9CORY</name>
<comment type="caution">
    <text evidence="1">The sequence shown here is derived from an EMBL/GenBank/DDBJ whole genome shotgun (WGS) entry which is preliminary data.</text>
</comment>
<dbReference type="AlphaFoldDB" id="E2S761"/>
<protein>
    <submittedName>
        <fullName evidence="1">Uncharacterized protein</fullName>
    </submittedName>
</protein>
<evidence type="ECO:0000313" key="1">
    <source>
        <dbReference type="EMBL" id="EFQ79349.1"/>
    </source>
</evidence>
<dbReference type="Proteomes" id="UP000003020">
    <property type="component" value="Unassembled WGS sequence"/>
</dbReference>
<dbReference type="HOGENOM" id="CLU_3198689_0_0_11"/>
<keyword evidence="2" id="KW-1185">Reference proteome</keyword>
<sequence>MRPLFFYNHRKKWGMGAAPSPVPPTRTGPRDMSRHMTGHMFRYML</sequence>
<accession>E2S761</accession>
<dbReference type="EMBL" id="ABYQ02000015">
    <property type="protein sequence ID" value="EFQ79349.1"/>
    <property type="molecule type" value="Genomic_DNA"/>
</dbReference>
<evidence type="ECO:0000313" key="2">
    <source>
        <dbReference type="Proteomes" id="UP000003020"/>
    </source>
</evidence>
<proteinExistence type="predicted"/>
<organism evidence="1 2">
    <name type="scientific">Corynebacterium pseudogenitalium ATCC 33035</name>
    <dbReference type="NCBI Taxonomy" id="525264"/>
    <lineage>
        <taxon>Bacteria</taxon>
        <taxon>Bacillati</taxon>
        <taxon>Actinomycetota</taxon>
        <taxon>Actinomycetes</taxon>
        <taxon>Mycobacteriales</taxon>
        <taxon>Corynebacteriaceae</taxon>
        <taxon>Corynebacterium</taxon>
    </lineage>
</organism>
<reference evidence="1 2" key="1">
    <citation type="submission" date="2010-08" db="EMBL/GenBank/DDBJ databases">
        <authorList>
            <person name="Muzny D."/>
            <person name="Qin X."/>
            <person name="Buhay C."/>
            <person name="Dugan-Rocha S."/>
            <person name="Ding Y."/>
            <person name="Chen G."/>
            <person name="Hawes A."/>
            <person name="Holder M."/>
            <person name="Jhangiani S."/>
            <person name="Johnson A."/>
            <person name="Khan Z."/>
            <person name="Li Z."/>
            <person name="Liu W."/>
            <person name="Liu X."/>
            <person name="Perez L."/>
            <person name="Shen H."/>
            <person name="Wang Q."/>
            <person name="Watt J."/>
            <person name="Xi L."/>
            <person name="Xin Y."/>
            <person name="Zhou J."/>
            <person name="Deng J."/>
            <person name="Jiang H."/>
            <person name="Liu Y."/>
            <person name="Qu J."/>
            <person name="Song X.-Z."/>
            <person name="Zhang L."/>
            <person name="Villasana D."/>
            <person name="Johnson A."/>
            <person name="Liu J."/>
            <person name="Liyanage D."/>
            <person name="Lorensuhewa L."/>
            <person name="Robinson T."/>
            <person name="Song A."/>
            <person name="Song B.-B."/>
            <person name="Dinh H."/>
            <person name="Thornton R."/>
            <person name="Coyle M."/>
            <person name="Francisco L."/>
            <person name="Jackson L."/>
            <person name="Javaid M."/>
            <person name="Korchina V."/>
            <person name="Kovar C."/>
            <person name="Mata R."/>
            <person name="Mathew T."/>
            <person name="Ngo R."/>
            <person name="Nguyen L."/>
            <person name="Nguyen N."/>
            <person name="Okwuonu G."/>
            <person name="Ongeri F."/>
            <person name="Pham C."/>
            <person name="Simmons D."/>
            <person name="Wilczek-Boney K."/>
            <person name="Hale W."/>
            <person name="Jakkamsetti A."/>
            <person name="Pham P."/>
            <person name="Ruth R."/>
            <person name="San Lucas F."/>
            <person name="Warren J."/>
            <person name="Zhang J."/>
            <person name="Zhao Z."/>
            <person name="Zhou C."/>
            <person name="Zhu D."/>
            <person name="Lee S."/>
            <person name="Bess C."/>
            <person name="Blankenburg K."/>
            <person name="Forbes L."/>
            <person name="Fu Q."/>
            <person name="Gubbala S."/>
            <person name="Hirani K."/>
            <person name="Jayaseelan J.C."/>
            <person name="Lara F."/>
            <person name="Munidasa M."/>
            <person name="Palculict T."/>
            <person name="Patil S."/>
            <person name="Pu L.-L."/>
            <person name="Saada N."/>
            <person name="Tang L."/>
            <person name="Weissenberger G."/>
            <person name="Zhu Y."/>
            <person name="Hemphill L."/>
            <person name="Shang Y."/>
            <person name="Youmans B."/>
            <person name="Ayvaz T."/>
            <person name="Ross M."/>
            <person name="Santibanez J."/>
            <person name="Aqrawi P."/>
            <person name="Gross S."/>
            <person name="Joshi V."/>
            <person name="Fowler G."/>
            <person name="Nazareth L."/>
            <person name="Reid J."/>
            <person name="Worley K."/>
            <person name="Petrosino J."/>
            <person name="Highlander S."/>
            <person name="Gibbs R."/>
        </authorList>
    </citation>
    <scope>NUCLEOTIDE SEQUENCE [LARGE SCALE GENOMIC DNA]</scope>
    <source>
        <strain evidence="1 2">ATCC 33035</strain>
    </source>
</reference>